<name>K9E9T2_9LACT</name>
<organism evidence="2 3">
    <name type="scientific">Alloiococcus otitis ATCC 51267</name>
    <dbReference type="NCBI Taxonomy" id="883081"/>
    <lineage>
        <taxon>Bacteria</taxon>
        <taxon>Bacillati</taxon>
        <taxon>Bacillota</taxon>
        <taxon>Bacilli</taxon>
        <taxon>Lactobacillales</taxon>
        <taxon>Carnobacteriaceae</taxon>
        <taxon>Alloiococcus</taxon>
    </lineage>
</organism>
<dbReference type="eggNOG" id="COG4698">
    <property type="taxonomic scope" value="Bacteria"/>
</dbReference>
<sequence length="214" mass="23607">MTDEEKRSQAKPKKASSNIWKILFFALLVITLFPLVFFFFGPSGNQGPSELDRSLDPGDLAIDLALTFEDVESMANSFIQANQPDQDLDLRLSLDQDLELAGQTSYLGFDLPFQSSLSPQVTDNGNVVFQVDNLTLRGFDLPKSLVLGLLDSQIDLPDFIAFIPSQGQIAINLTDFQLDNGGQLRVADWDQANRILTVTIILPTEVLGPDNNSD</sequence>
<dbReference type="HOGENOM" id="CLU_1286514_0_0_9"/>
<reference evidence="2 3" key="1">
    <citation type="submission" date="2012-09" db="EMBL/GenBank/DDBJ databases">
        <title>The Genome Sequence of Alloiococcus otitis ATCC 51267.</title>
        <authorList>
            <consortium name="The Broad Institute Genome Sequencing Platform"/>
            <person name="Earl A."/>
            <person name="Ward D."/>
            <person name="Feldgarden M."/>
            <person name="Gevers D."/>
            <person name="Huys G."/>
            <person name="Walker B."/>
            <person name="Young S.K."/>
            <person name="Zeng Q."/>
            <person name="Gargeya S."/>
            <person name="Fitzgerald M."/>
            <person name="Haas B."/>
            <person name="Abouelleil A."/>
            <person name="Alvarado L."/>
            <person name="Arachchi H.M."/>
            <person name="Berlin A.M."/>
            <person name="Chapman S.B."/>
            <person name="Goldberg J."/>
            <person name="Griggs A."/>
            <person name="Gujja S."/>
            <person name="Hansen M."/>
            <person name="Howarth C."/>
            <person name="Imamovic A."/>
            <person name="Larimer J."/>
            <person name="McCowen C."/>
            <person name="Montmayeur A."/>
            <person name="Murphy C."/>
            <person name="Neiman D."/>
            <person name="Pearson M."/>
            <person name="Priest M."/>
            <person name="Roberts A."/>
            <person name="Saif S."/>
            <person name="Shea T."/>
            <person name="Sisk P."/>
            <person name="Sykes S."/>
            <person name="Wortman J."/>
            <person name="Nusbaum C."/>
            <person name="Birren B."/>
        </authorList>
    </citation>
    <scope>NUCLEOTIDE SEQUENCE [LARGE SCALE GENOMIC DNA]</scope>
    <source>
        <strain evidence="2 3">ATCC 51267</strain>
    </source>
</reference>
<protein>
    <recommendedName>
        <fullName evidence="4">DUF2140 domain-containing protein</fullName>
    </recommendedName>
</protein>
<dbReference type="RefSeq" id="WP_003776915.1">
    <property type="nucleotide sequence ID" value="NZ_JH992957.1"/>
</dbReference>
<evidence type="ECO:0000256" key="1">
    <source>
        <dbReference type="SAM" id="Phobius"/>
    </source>
</evidence>
<keyword evidence="1" id="KW-0812">Transmembrane</keyword>
<proteinExistence type="predicted"/>
<gene>
    <name evidence="2" type="ORF">HMPREF9698_00444</name>
</gene>
<dbReference type="STRING" id="883081.HMPREF9698_00444"/>
<accession>K9E9T2</accession>
<dbReference type="Proteomes" id="UP000009875">
    <property type="component" value="Unassembled WGS sequence"/>
</dbReference>
<dbReference type="EMBL" id="AGXA01000007">
    <property type="protein sequence ID" value="EKU93964.1"/>
    <property type="molecule type" value="Genomic_DNA"/>
</dbReference>
<feature type="transmembrane region" description="Helical" evidence="1">
    <location>
        <begin position="20"/>
        <end position="40"/>
    </location>
</feature>
<evidence type="ECO:0008006" key="4">
    <source>
        <dbReference type="Google" id="ProtNLM"/>
    </source>
</evidence>
<keyword evidence="1" id="KW-0472">Membrane</keyword>
<keyword evidence="3" id="KW-1185">Reference proteome</keyword>
<comment type="caution">
    <text evidence="2">The sequence shown here is derived from an EMBL/GenBank/DDBJ whole genome shotgun (WGS) entry which is preliminary data.</text>
</comment>
<keyword evidence="1" id="KW-1133">Transmembrane helix</keyword>
<dbReference type="Pfam" id="PF09911">
    <property type="entry name" value="DUF2140"/>
    <property type="match status" value="1"/>
</dbReference>
<dbReference type="OrthoDB" id="2241695at2"/>
<evidence type="ECO:0000313" key="2">
    <source>
        <dbReference type="EMBL" id="EKU93964.1"/>
    </source>
</evidence>
<dbReference type="InterPro" id="IPR018672">
    <property type="entry name" value="DUF2140"/>
</dbReference>
<dbReference type="AlphaFoldDB" id="K9E9T2"/>
<evidence type="ECO:0000313" key="3">
    <source>
        <dbReference type="Proteomes" id="UP000009875"/>
    </source>
</evidence>